<dbReference type="PANTHER" id="PTHR48081">
    <property type="entry name" value="AB HYDROLASE SUPERFAMILY PROTEIN C4A8.06C"/>
    <property type="match status" value="1"/>
</dbReference>
<gene>
    <name evidence="3" type="ORF">Rcae01_02098</name>
</gene>
<evidence type="ECO:0000256" key="1">
    <source>
        <dbReference type="ARBA" id="ARBA00022801"/>
    </source>
</evidence>
<keyword evidence="1" id="KW-0378">Hydrolase</keyword>
<dbReference type="PANTHER" id="PTHR48081:SF6">
    <property type="entry name" value="PEPTIDASE S9 PROLYL OLIGOPEPTIDASE CATALYTIC DOMAIN-CONTAINING PROTEIN"/>
    <property type="match status" value="1"/>
</dbReference>
<feature type="domain" description="BD-FAE-like" evidence="2">
    <location>
        <begin position="101"/>
        <end position="297"/>
    </location>
</feature>
<accession>A0ABP9VQQ9</accession>
<evidence type="ECO:0000313" key="4">
    <source>
        <dbReference type="Proteomes" id="UP001416858"/>
    </source>
</evidence>
<dbReference type="InterPro" id="IPR029058">
    <property type="entry name" value="AB_hydrolase_fold"/>
</dbReference>
<dbReference type="EMBL" id="BAABRO010000003">
    <property type="protein sequence ID" value="GAA5506645.1"/>
    <property type="molecule type" value="Genomic_DNA"/>
</dbReference>
<proteinExistence type="predicted"/>
<evidence type="ECO:0000259" key="2">
    <source>
        <dbReference type="Pfam" id="PF20434"/>
    </source>
</evidence>
<reference evidence="3 4" key="1">
    <citation type="submission" date="2024-02" db="EMBL/GenBank/DDBJ databases">
        <title>Rhodopirellula caenicola NBRC 110016.</title>
        <authorList>
            <person name="Ichikawa N."/>
            <person name="Katano-Makiyama Y."/>
            <person name="Hidaka K."/>
        </authorList>
    </citation>
    <scope>NUCLEOTIDE SEQUENCE [LARGE SCALE GENOMIC DNA]</scope>
    <source>
        <strain evidence="3 4">NBRC 110016</strain>
    </source>
</reference>
<organism evidence="3 4">
    <name type="scientific">Novipirellula caenicola</name>
    <dbReference type="NCBI Taxonomy" id="1536901"/>
    <lineage>
        <taxon>Bacteria</taxon>
        <taxon>Pseudomonadati</taxon>
        <taxon>Planctomycetota</taxon>
        <taxon>Planctomycetia</taxon>
        <taxon>Pirellulales</taxon>
        <taxon>Pirellulaceae</taxon>
        <taxon>Novipirellula</taxon>
    </lineage>
</organism>
<dbReference type="InterPro" id="IPR049492">
    <property type="entry name" value="BD-FAE-like_dom"/>
</dbReference>
<protein>
    <recommendedName>
        <fullName evidence="2">BD-FAE-like domain-containing protein</fullName>
    </recommendedName>
</protein>
<dbReference type="SUPFAM" id="SSF53474">
    <property type="entry name" value="alpha/beta-Hydrolases"/>
    <property type="match status" value="1"/>
</dbReference>
<comment type="caution">
    <text evidence="3">The sequence shown here is derived from an EMBL/GenBank/DDBJ whole genome shotgun (WGS) entry which is preliminary data.</text>
</comment>
<dbReference type="InterPro" id="IPR050300">
    <property type="entry name" value="GDXG_lipolytic_enzyme"/>
</dbReference>
<sequence length="349" mass="37576">MDDFDSLHVMITKRSTTMVMIAVRSATILPYPPPPFFFLQGLSMTRPTLLPSLSLFVLCLSLVNASVLSAEQPAHTSEPLWPDGIPGVELTGDGDVPQLIITKANSETPTAAVVILPGGGYGGHAMGHEGYEFAEWFHSMGMSSAICTYRLRGKGNDGKGYGHPAPMQDAQRAIQTLRARAKELNIDPNRIGVIGFSAGGHLCSTVSTHFADADPSASDPVQRVSSRPDFSILCYAVLSLGKPHTHKGSQRNLLGENPDPALLASLDTPTQVSEKTPPTFLFHTAKDTAVPVENSLLYYRACVEHKVPVEMHLFNDGAHGLGLAKKVDGANQWPSLCQTWLARLGMVKP</sequence>
<dbReference type="Pfam" id="PF20434">
    <property type="entry name" value="BD-FAE"/>
    <property type="match status" value="1"/>
</dbReference>
<evidence type="ECO:0000313" key="3">
    <source>
        <dbReference type="EMBL" id="GAA5506645.1"/>
    </source>
</evidence>
<dbReference type="Gene3D" id="3.40.50.1820">
    <property type="entry name" value="alpha/beta hydrolase"/>
    <property type="match status" value="1"/>
</dbReference>
<dbReference type="Proteomes" id="UP001416858">
    <property type="component" value="Unassembled WGS sequence"/>
</dbReference>
<keyword evidence="4" id="KW-1185">Reference proteome</keyword>
<name>A0ABP9VQQ9_9BACT</name>